<accession>I4AH64</accession>
<keyword evidence="2" id="KW-1185">Reference proteome</keyword>
<evidence type="ECO:0000313" key="1">
    <source>
        <dbReference type="EMBL" id="AFM03299.1"/>
    </source>
</evidence>
<dbReference type="AlphaFoldDB" id="I4AH64"/>
<dbReference type="EMBL" id="CP003345">
    <property type="protein sequence ID" value="AFM03299.1"/>
    <property type="molecule type" value="Genomic_DNA"/>
</dbReference>
<name>I4AH64_BERLS</name>
<evidence type="ECO:0008006" key="3">
    <source>
        <dbReference type="Google" id="ProtNLM"/>
    </source>
</evidence>
<dbReference type="Proteomes" id="UP000006054">
    <property type="component" value="Chromosome"/>
</dbReference>
<sequence length="160" mass="18689">MADAYRAFGNTRLSAAFLYGKIQNGDRFLLPQNNLLYISQNQLGSEYLLFSSSIETALKKFPLDLVLEPEYMVNKTENKLPTGKDYSTQTKRYLLGLKATTDFEETPINFFFYPKYSAFIFENDLSETQNRQDMASLDVSLRVQFFKNKLLFFESRKYLE</sequence>
<dbReference type="STRING" id="880071.Fleli_0841"/>
<gene>
    <name evidence="1" type="ordered locus">Fleli_0841</name>
</gene>
<reference evidence="2" key="1">
    <citation type="submission" date="2012-06" db="EMBL/GenBank/DDBJ databases">
        <title>The complete genome of Flexibacter litoralis DSM 6794.</title>
        <authorList>
            <person name="Lucas S."/>
            <person name="Copeland A."/>
            <person name="Lapidus A."/>
            <person name="Glavina del Rio T."/>
            <person name="Dalin E."/>
            <person name="Tice H."/>
            <person name="Bruce D."/>
            <person name="Goodwin L."/>
            <person name="Pitluck S."/>
            <person name="Peters L."/>
            <person name="Ovchinnikova G."/>
            <person name="Lu M."/>
            <person name="Kyrpides N."/>
            <person name="Mavromatis K."/>
            <person name="Ivanova N."/>
            <person name="Brettin T."/>
            <person name="Detter J.C."/>
            <person name="Han C."/>
            <person name="Larimer F."/>
            <person name="Land M."/>
            <person name="Hauser L."/>
            <person name="Markowitz V."/>
            <person name="Cheng J.-F."/>
            <person name="Hugenholtz P."/>
            <person name="Woyke T."/>
            <person name="Wu D."/>
            <person name="Spring S."/>
            <person name="Lang E."/>
            <person name="Kopitz M."/>
            <person name="Brambilla E."/>
            <person name="Klenk H.-P."/>
            <person name="Eisen J.A."/>
        </authorList>
    </citation>
    <scope>NUCLEOTIDE SEQUENCE [LARGE SCALE GENOMIC DNA]</scope>
    <source>
        <strain evidence="2">ATCC 23117 / DSM 6794 / NBRC 15988 / NCIMB 1366 / Sio-4</strain>
    </source>
</reference>
<protein>
    <recommendedName>
        <fullName evidence="3">Outer membrane protein beta-barrel domain-containing protein</fullName>
    </recommendedName>
</protein>
<dbReference type="HOGENOM" id="CLU_1649617_0_0_10"/>
<organism evidence="1 2">
    <name type="scientific">Bernardetia litoralis (strain ATCC 23117 / DSM 6794 / NBRC 15988 / NCIMB 1366 / Fx l1 / Sio-4)</name>
    <name type="common">Flexibacter litoralis</name>
    <dbReference type="NCBI Taxonomy" id="880071"/>
    <lineage>
        <taxon>Bacteria</taxon>
        <taxon>Pseudomonadati</taxon>
        <taxon>Bacteroidota</taxon>
        <taxon>Cytophagia</taxon>
        <taxon>Cytophagales</taxon>
        <taxon>Bernardetiaceae</taxon>
        <taxon>Bernardetia</taxon>
    </lineage>
</organism>
<evidence type="ECO:0000313" key="2">
    <source>
        <dbReference type="Proteomes" id="UP000006054"/>
    </source>
</evidence>
<dbReference type="KEGG" id="fli:Fleli_0841"/>
<proteinExistence type="predicted"/>